<keyword evidence="2" id="KW-1185">Reference proteome</keyword>
<dbReference type="Proteomes" id="UP001056120">
    <property type="component" value="Linkage Group LG16"/>
</dbReference>
<reference evidence="1 2" key="2">
    <citation type="journal article" date="2022" name="Mol. Ecol. Resour.">
        <title>The genomes of chicory, endive, great burdock and yacon provide insights into Asteraceae paleo-polyploidization history and plant inulin production.</title>
        <authorList>
            <person name="Fan W."/>
            <person name="Wang S."/>
            <person name="Wang H."/>
            <person name="Wang A."/>
            <person name="Jiang F."/>
            <person name="Liu H."/>
            <person name="Zhao H."/>
            <person name="Xu D."/>
            <person name="Zhang Y."/>
        </authorList>
    </citation>
    <scope>NUCLEOTIDE SEQUENCE [LARGE SCALE GENOMIC DNA]</scope>
    <source>
        <strain evidence="2">cv. Yunnan</strain>
        <tissue evidence="1">Leaves</tissue>
    </source>
</reference>
<proteinExistence type="predicted"/>
<sequence>MSTLRREPGTNPPVTTQLIGRANGKEVVMSFTTFKKLARFDTGTTSGSPYHYPIDVVLSVEKANEEEWKVRVQELFVVPYGVDEKGVKVKLNPHKISFLVHASEWKYELRRKMHRLIDEKSQRYLEAPREDVEEIMSESDNEAEYVSRAPEPVVSRLDPRMQRSAYQSYNRDQMIQSHPGTFANWSEENQLIFVRKSQEIVESRVHRRAMMHQQELFRNQDFMYLEQIRHD</sequence>
<accession>A0ACB9FVR0</accession>
<protein>
    <submittedName>
        <fullName evidence="1">Uncharacterized protein</fullName>
    </submittedName>
</protein>
<evidence type="ECO:0000313" key="1">
    <source>
        <dbReference type="EMBL" id="KAI3774657.1"/>
    </source>
</evidence>
<name>A0ACB9FVR0_9ASTR</name>
<gene>
    <name evidence="1" type="ORF">L1987_49216</name>
</gene>
<evidence type="ECO:0000313" key="2">
    <source>
        <dbReference type="Proteomes" id="UP001056120"/>
    </source>
</evidence>
<organism evidence="1 2">
    <name type="scientific">Smallanthus sonchifolius</name>
    <dbReference type="NCBI Taxonomy" id="185202"/>
    <lineage>
        <taxon>Eukaryota</taxon>
        <taxon>Viridiplantae</taxon>
        <taxon>Streptophyta</taxon>
        <taxon>Embryophyta</taxon>
        <taxon>Tracheophyta</taxon>
        <taxon>Spermatophyta</taxon>
        <taxon>Magnoliopsida</taxon>
        <taxon>eudicotyledons</taxon>
        <taxon>Gunneridae</taxon>
        <taxon>Pentapetalae</taxon>
        <taxon>asterids</taxon>
        <taxon>campanulids</taxon>
        <taxon>Asterales</taxon>
        <taxon>Asteraceae</taxon>
        <taxon>Asteroideae</taxon>
        <taxon>Heliantheae alliance</taxon>
        <taxon>Millerieae</taxon>
        <taxon>Smallanthus</taxon>
    </lineage>
</organism>
<reference evidence="2" key="1">
    <citation type="journal article" date="2022" name="Mol. Ecol. Resour.">
        <title>The genomes of chicory, endive, great burdock and yacon provide insights into Asteraceae palaeo-polyploidization history and plant inulin production.</title>
        <authorList>
            <person name="Fan W."/>
            <person name="Wang S."/>
            <person name="Wang H."/>
            <person name="Wang A."/>
            <person name="Jiang F."/>
            <person name="Liu H."/>
            <person name="Zhao H."/>
            <person name="Xu D."/>
            <person name="Zhang Y."/>
        </authorList>
    </citation>
    <scope>NUCLEOTIDE SEQUENCE [LARGE SCALE GENOMIC DNA]</scope>
    <source>
        <strain evidence="2">cv. Yunnan</strain>
    </source>
</reference>
<dbReference type="EMBL" id="CM042033">
    <property type="protein sequence ID" value="KAI3774657.1"/>
    <property type="molecule type" value="Genomic_DNA"/>
</dbReference>
<comment type="caution">
    <text evidence="1">The sequence shown here is derived from an EMBL/GenBank/DDBJ whole genome shotgun (WGS) entry which is preliminary data.</text>
</comment>